<dbReference type="InterPro" id="IPR036271">
    <property type="entry name" value="Tet_transcr_reg_TetR-rel_C_sf"/>
</dbReference>
<sequence length="193" mass="22102">MHTKEKILLEGMKLFATLGYNGTSMTKIASQVGLKKSSLYTHYNSKEALFLDVTAAIAEDYIRFVKSTFENEGKSTEEKLYLSFQAHVEDMANHEDSLEFYNRFSSYPPQGLEDKVLELLRESEKQAREAFKDVVEKAQEQGDITSEISATEIAHAFYGLLDGLSYETNYFNFDIIKSHGESMWKVFWRGVMA</sequence>
<dbReference type="PANTHER" id="PTHR47506:SF1">
    <property type="entry name" value="HTH-TYPE TRANSCRIPTIONAL REGULATOR YJDC"/>
    <property type="match status" value="1"/>
</dbReference>
<evidence type="ECO:0000256" key="3">
    <source>
        <dbReference type="ARBA" id="ARBA00023163"/>
    </source>
</evidence>
<organism evidence="6">
    <name type="scientific">Ornithinibacillus sp. 4-3</name>
    <dbReference type="NCBI Taxonomy" id="3231488"/>
    <lineage>
        <taxon>Bacteria</taxon>
        <taxon>Bacillati</taxon>
        <taxon>Bacillota</taxon>
        <taxon>Bacilli</taxon>
        <taxon>Bacillales</taxon>
        <taxon>Bacillaceae</taxon>
        <taxon>Ornithinibacillus</taxon>
    </lineage>
</organism>
<dbReference type="Pfam" id="PF00440">
    <property type="entry name" value="TetR_N"/>
    <property type="match status" value="1"/>
</dbReference>
<dbReference type="Gene3D" id="1.10.357.10">
    <property type="entry name" value="Tetracycline Repressor, domain 2"/>
    <property type="match status" value="1"/>
</dbReference>
<dbReference type="PANTHER" id="PTHR47506">
    <property type="entry name" value="TRANSCRIPTIONAL REGULATORY PROTEIN"/>
    <property type="match status" value="1"/>
</dbReference>
<evidence type="ECO:0000313" key="6">
    <source>
        <dbReference type="EMBL" id="XDK31840.1"/>
    </source>
</evidence>
<keyword evidence="3" id="KW-0804">Transcription</keyword>
<evidence type="ECO:0000259" key="5">
    <source>
        <dbReference type="PROSITE" id="PS50977"/>
    </source>
</evidence>
<evidence type="ECO:0000256" key="1">
    <source>
        <dbReference type="ARBA" id="ARBA00023015"/>
    </source>
</evidence>
<dbReference type="PROSITE" id="PS50977">
    <property type="entry name" value="HTH_TETR_2"/>
    <property type="match status" value="1"/>
</dbReference>
<feature type="domain" description="HTH tetR-type" evidence="5">
    <location>
        <begin position="1"/>
        <end position="61"/>
    </location>
</feature>
<dbReference type="GO" id="GO:0003677">
    <property type="term" value="F:DNA binding"/>
    <property type="evidence" value="ECO:0007669"/>
    <property type="project" value="UniProtKB-UniRule"/>
</dbReference>
<dbReference type="SUPFAM" id="SSF46689">
    <property type="entry name" value="Homeodomain-like"/>
    <property type="match status" value="1"/>
</dbReference>
<dbReference type="InterPro" id="IPR009057">
    <property type="entry name" value="Homeodomain-like_sf"/>
</dbReference>
<accession>A0AB39HMT4</accession>
<protein>
    <submittedName>
        <fullName evidence="6">TetR/AcrR family transcriptional regulator</fullName>
    </submittedName>
</protein>
<reference evidence="6" key="1">
    <citation type="submission" date="2024-07" db="EMBL/GenBank/DDBJ databases">
        <title>Halotolerant mesophilic bacterium Ornithinibacillus sp. 4-3, sp. nov., isolated from soil.</title>
        <authorList>
            <person name="Sidarenka A.V."/>
            <person name="Guliayeva D.E."/>
            <person name="Leanovich S.I."/>
            <person name="Hileuskaya K.S."/>
            <person name="Akhremchuk A.E."/>
            <person name="Sikolenko M.A."/>
            <person name="Valentovich L.N."/>
        </authorList>
    </citation>
    <scope>NUCLEOTIDE SEQUENCE</scope>
    <source>
        <strain evidence="6">4-3</strain>
    </source>
</reference>
<feature type="DNA-binding region" description="H-T-H motif" evidence="4">
    <location>
        <begin position="24"/>
        <end position="43"/>
    </location>
</feature>
<dbReference type="AlphaFoldDB" id="A0AB39HMT4"/>
<dbReference type="SUPFAM" id="SSF48498">
    <property type="entry name" value="Tetracyclin repressor-like, C-terminal domain"/>
    <property type="match status" value="1"/>
</dbReference>
<dbReference type="EMBL" id="CP162599">
    <property type="protein sequence ID" value="XDK31840.1"/>
    <property type="molecule type" value="Genomic_DNA"/>
</dbReference>
<dbReference type="RefSeq" id="WP_368652564.1">
    <property type="nucleotide sequence ID" value="NZ_CP162599.1"/>
</dbReference>
<dbReference type="PRINTS" id="PR00455">
    <property type="entry name" value="HTHTETR"/>
</dbReference>
<proteinExistence type="predicted"/>
<keyword evidence="1" id="KW-0805">Transcription regulation</keyword>
<gene>
    <name evidence="6" type="ORF">AB4Y30_12485</name>
</gene>
<dbReference type="InterPro" id="IPR001647">
    <property type="entry name" value="HTH_TetR"/>
</dbReference>
<dbReference type="Gene3D" id="1.10.10.60">
    <property type="entry name" value="Homeodomain-like"/>
    <property type="match status" value="1"/>
</dbReference>
<keyword evidence="2 4" id="KW-0238">DNA-binding</keyword>
<evidence type="ECO:0000256" key="2">
    <source>
        <dbReference type="ARBA" id="ARBA00023125"/>
    </source>
</evidence>
<name>A0AB39HMT4_9BACI</name>
<evidence type="ECO:0000256" key="4">
    <source>
        <dbReference type="PROSITE-ProRule" id="PRU00335"/>
    </source>
</evidence>